<sequence length="616" mass="69836">MTHYRLRARAVEMLAVGGRIVYSTCTMNPVEDEAVICSLLQKGEGALELVDVSSNLPNLKRSPGLKTWKVMTKGMEIVNDCGPGTEHYAKGFKPPMLAPLLEITDKLHLERCMRVYPHQQDTGGFFIAVLEKKSETPWENDKRCSSNRRLLPWETEADWQRKKQGMCKREETKSMVVETGMSVGKIDHTKVKKEDKPIPNEKMMAAHVAAENTHCADLTSNSVSNTDYAVSNNESEGMIMDCHEKSSLRCYDKLPENSHAIESNADGHIPVKKGDCNELDEDSDVTKNNGEEDLTIKREECDEFYEDAEEFRNNFEEHVTVKKEAELAYEIEDSTENGGVKREKEQEDGNNTDTDKNSEPPQKKVKVAMKGFKEDPFVFLTDEDEHWSSIKEFYGIDDSFPVSQLLVRSFHGKKRNIYLVSKAVKDVMETVDDSHKVINTGMKVFARAENDNVKCSFRLMQEGIEAILPFISKRKVLITQEDVAILLSQNRPFCDQFSSTTKEQFEKIEGQGCIVYVYDPNGPCRCQLDSRSASLIKHTIKSCVAYNHPMTVSKVKVEKDDEQTGFIGDFLNVETPKGSLDVGVSILIIPKCVKTSSWGMMKNHEKRRTEQFLDND</sequence>
<accession>A0AAD9PXB2</accession>
<evidence type="ECO:0000256" key="8">
    <source>
        <dbReference type="ARBA" id="ARBA00022884"/>
    </source>
</evidence>
<comment type="subcellular location">
    <subcellularLocation>
        <location evidence="1">Nucleus</location>
    </subcellularLocation>
</comment>
<dbReference type="GO" id="GO:0005737">
    <property type="term" value="C:cytoplasm"/>
    <property type="evidence" value="ECO:0007669"/>
    <property type="project" value="TreeGrafter"/>
</dbReference>
<dbReference type="EC" id="2.1.1.203" evidence="2"/>
<name>A0AAD9PXB2_ACRCE</name>
<comment type="caution">
    <text evidence="13">The sequence shown here is derived from an EMBL/GenBank/DDBJ whole genome shotgun (WGS) entry which is preliminary data.</text>
</comment>
<evidence type="ECO:0000256" key="7">
    <source>
        <dbReference type="ARBA" id="ARBA00022694"/>
    </source>
</evidence>
<evidence type="ECO:0000256" key="3">
    <source>
        <dbReference type="ARBA" id="ARBA00022555"/>
    </source>
</evidence>
<keyword evidence="3" id="KW-0820">tRNA-binding</keyword>
<dbReference type="PANTHER" id="PTHR22808">
    <property type="entry name" value="NCL1 YEAST -RELATED NOL1/NOP2/FMU SUN DOMAIN-CONTAINING"/>
    <property type="match status" value="1"/>
</dbReference>
<dbReference type="Pfam" id="PF25376">
    <property type="entry name" value="Pre-PUA_NSUN2"/>
    <property type="match status" value="1"/>
</dbReference>
<keyword evidence="8 10" id="KW-0694">RNA-binding</keyword>
<feature type="compositionally biased region" description="Basic and acidic residues" evidence="11">
    <location>
        <begin position="339"/>
        <end position="362"/>
    </location>
</feature>
<evidence type="ECO:0000259" key="12">
    <source>
        <dbReference type="PROSITE" id="PS51686"/>
    </source>
</evidence>
<dbReference type="InterPro" id="IPR023270">
    <property type="entry name" value="RCMT_NCL1"/>
</dbReference>
<dbReference type="Pfam" id="PF01189">
    <property type="entry name" value="Methyltr_RsmB-F"/>
    <property type="match status" value="1"/>
</dbReference>
<evidence type="ECO:0000256" key="2">
    <source>
        <dbReference type="ARBA" id="ARBA00012629"/>
    </source>
</evidence>
<dbReference type="SUPFAM" id="SSF53335">
    <property type="entry name" value="S-adenosyl-L-methionine-dependent methyltransferases"/>
    <property type="match status" value="1"/>
</dbReference>
<dbReference type="InterPro" id="IPR001678">
    <property type="entry name" value="MeTrfase_RsmB-F_NOP2_dom"/>
</dbReference>
<evidence type="ECO:0000256" key="1">
    <source>
        <dbReference type="ARBA" id="ARBA00004123"/>
    </source>
</evidence>
<dbReference type="GO" id="GO:0005634">
    <property type="term" value="C:nucleus"/>
    <property type="evidence" value="ECO:0007669"/>
    <property type="project" value="UniProtKB-SubCell"/>
</dbReference>
<protein>
    <recommendedName>
        <fullName evidence="2">tRNA (cytosine(34)-C(5))-methyltransferase</fullName>
        <ecNumber evidence="2">2.1.1.203</ecNumber>
    </recommendedName>
</protein>
<evidence type="ECO:0000256" key="5">
    <source>
        <dbReference type="ARBA" id="ARBA00022679"/>
    </source>
</evidence>
<evidence type="ECO:0000256" key="11">
    <source>
        <dbReference type="SAM" id="MobiDB-lite"/>
    </source>
</evidence>
<keyword evidence="5 10" id="KW-0808">Transferase</keyword>
<evidence type="ECO:0000256" key="4">
    <source>
        <dbReference type="ARBA" id="ARBA00022603"/>
    </source>
</evidence>
<evidence type="ECO:0000313" key="13">
    <source>
        <dbReference type="EMBL" id="KAK2550375.1"/>
    </source>
</evidence>
<feature type="region of interest" description="Disordered" evidence="11">
    <location>
        <begin position="330"/>
        <end position="363"/>
    </location>
</feature>
<evidence type="ECO:0000256" key="6">
    <source>
        <dbReference type="ARBA" id="ARBA00022691"/>
    </source>
</evidence>
<dbReference type="InterPro" id="IPR057285">
    <property type="entry name" value="Pre-PUA_NSUN2"/>
</dbReference>
<dbReference type="PANTHER" id="PTHR22808:SF1">
    <property type="entry name" value="RNA CYTOSINE-C(5)-METHYLTRANSFERASE NSUN2-RELATED"/>
    <property type="match status" value="1"/>
</dbReference>
<dbReference type="EMBL" id="JARQWQ010000111">
    <property type="protein sequence ID" value="KAK2550375.1"/>
    <property type="molecule type" value="Genomic_DNA"/>
</dbReference>
<keyword evidence="6 10" id="KW-0949">S-adenosyl-L-methionine</keyword>
<proteinExistence type="inferred from homology"/>
<dbReference type="InterPro" id="IPR023267">
    <property type="entry name" value="RCMT"/>
</dbReference>
<evidence type="ECO:0000256" key="9">
    <source>
        <dbReference type="ARBA" id="ARBA00023242"/>
    </source>
</evidence>
<feature type="region of interest" description="Disordered" evidence="11">
    <location>
        <begin position="265"/>
        <end position="291"/>
    </location>
</feature>
<evidence type="ECO:0000313" key="14">
    <source>
        <dbReference type="Proteomes" id="UP001249851"/>
    </source>
</evidence>
<dbReference type="AlphaFoldDB" id="A0AAD9PXB2"/>
<keyword evidence="7" id="KW-0819">tRNA processing</keyword>
<keyword evidence="4 10" id="KW-0489">Methyltransferase</keyword>
<dbReference type="Proteomes" id="UP001249851">
    <property type="component" value="Unassembled WGS sequence"/>
</dbReference>
<reference evidence="13" key="1">
    <citation type="journal article" date="2023" name="G3 (Bethesda)">
        <title>Whole genome assembly and annotation of the endangered Caribbean coral Acropora cervicornis.</title>
        <authorList>
            <person name="Selwyn J.D."/>
            <person name="Vollmer S.V."/>
        </authorList>
    </citation>
    <scope>NUCLEOTIDE SEQUENCE</scope>
    <source>
        <strain evidence="13">K2</strain>
    </source>
</reference>
<dbReference type="Gene3D" id="3.40.50.150">
    <property type="entry name" value="Vaccinia Virus protein VP39"/>
    <property type="match status" value="1"/>
</dbReference>
<gene>
    <name evidence="13" type="ORF">P5673_028888</name>
</gene>
<dbReference type="InterPro" id="IPR029063">
    <property type="entry name" value="SAM-dependent_MTases_sf"/>
</dbReference>
<feature type="active site" description="Nucleophile" evidence="10">
    <location>
        <position position="25"/>
    </location>
</feature>
<dbReference type="GO" id="GO:0000049">
    <property type="term" value="F:tRNA binding"/>
    <property type="evidence" value="ECO:0007669"/>
    <property type="project" value="UniProtKB-KW"/>
</dbReference>
<organism evidence="13 14">
    <name type="scientific">Acropora cervicornis</name>
    <name type="common">Staghorn coral</name>
    <dbReference type="NCBI Taxonomy" id="6130"/>
    <lineage>
        <taxon>Eukaryota</taxon>
        <taxon>Metazoa</taxon>
        <taxon>Cnidaria</taxon>
        <taxon>Anthozoa</taxon>
        <taxon>Hexacorallia</taxon>
        <taxon>Scleractinia</taxon>
        <taxon>Astrocoeniina</taxon>
        <taxon>Acroporidae</taxon>
        <taxon>Acropora</taxon>
    </lineage>
</organism>
<dbReference type="InterPro" id="IPR049560">
    <property type="entry name" value="MeTrfase_RsmB-F_NOP2_cat"/>
</dbReference>
<dbReference type="PROSITE" id="PS51686">
    <property type="entry name" value="SAM_MT_RSMB_NOP"/>
    <property type="match status" value="1"/>
</dbReference>
<keyword evidence="14" id="KW-1185">Reference proteome</keyword>
<keyword evidence="9" id="KW-0539">Nucleus</keyword>
<comment type="caution">
    <text evidence="10">Lacks conserved residue(s) required for the propagation of feature annotation.</text>
</comment>
<feature type="domain" description="SAM-dependent MTase RsmB/NOP-type" evidence="12">
    <location>
        <begin position="1"/>
        <end position="133"/>
    </location>
</feature>
<evidence type="ECO:0000256" key="10">
    <source>
        <dbReference type="PROSITE-ProRule" id="PRU01023"/>
    </source>
</evidence>
<dbReference type="PRINTS" id="PR02008">
    <property type="entry name" value="RCMTFAMILY"/>
</dbReference>
<dbReference type="GO" id="GO:0016428">
    <property type="term" value="F:tRNA (cytidine-5-)-methyltransferase activity"/>
    <property type="evidence" value="ECO:0007669"/>
    <property type="project" value="InterPro"/>
</dbReference>
<comment type="similarity">
    <text evidence="10">Belongs to the class I-like SAM-binding methyltransferase superfamily. RsmB/NOP family.</text>
</comment>
<dbReference type="PRINTS" id="PR02011">
    <property type="entry name" value="RCMTNCL1"/>
</dbReference>
<dbReference type="GO" id="GO:0030488">
    <property type="term" value="P:tRNA methylation"/>
    <property type="evidence" value="ECO:0007669"/>
    <property type="project" value="TreeGrafter"/>
</dbReference>
<reference evidence="13" key="2">
    <citation type="journal article" date="2023" name="Science">
        <title>Genomic signatures of disease resistance in endangered staghorn corals.</title>
        <authorList>
            <person name="Vollmer S.V."/>
            <person name="Selwyn J.D."/>
            <person name="Despard B.A."/>
            <person name="Roesel C.L."/>
        </authorList>
    </citation>
    <scope>NUCLEOTIDE SEQUENCE</scope>
    <source>
        <strain evidence="13">K2</strain>
    </source>
</reference>